<protein>
    <recommendedName>
        <fullName evidence="2">HTH psq-type domain-containing protein</fullName>
    </recommendedName>
</protein>
<evidence type="ECO:0000259" key="2">
    <source>
        <dbReference type="Pfam" id="PF05225"/>
    </source>
</evidence>
<dbReference type="EMBL" id="BDGG01000002">
    <property type="protein sequence ID" value="GAU91618.1"/>
    <property type="molecule type" value="Genomic_DNA"/>
</dbReference>
<comment type="subcellular location">
    <subcellularLocation>
        <location evidence="1">Nucleus</location>
    </subcellularLocation>
</comment>
<dbReference type="Proteomes" id="UP000186922">
    <property type="component" value="Unassembled WGS sequence"/>
</dbReference>
<dbReference type="Pfam" id="PF05225">
    <property type="entry name" value="HTH_psq"/>
    <property type="match status" value="1"/>
</dbReference>
<evidence type="ECO:0000256" key="1">
    <source>
        <dbReference type="ARBA" id="ARBA00004123"/>
    </source>
</evidence>
<dbReference type="InterPro" id="IPR009057">
    <property type="entry name" value="Homeodomain-like_sf"/>
</dbReference>
<dbReference type="GO" id="GO:0003677">
    <property type="term" value="F:DNA binding"/>
    <property type="evidence" value="ECO:0007669"/>
    <property type="project" value="InterPro"/>
</dbReference>
<dbReference type="SUPFAM" id="SSF46689">
    <property type="entry name" value="Homeodomain-like"/>
    <property type="match status" value="1"/>
</dbReference>
<proteinExistence type="predicted"/>
<dbReference type="Gene3D" id="1.10.10.60">
    <property type="entry name" value="Homeodomain-like"/>
    <property type="match status" value="1"/>
</dbReference>
<comment type="caution">
    <text evidence="3">The sequence shown here is derived from an EMBL/GenBank/DDBJ whole genome shotgun (WGS) entry which is preliminary data.</text>
</comment>
<keyword evidence="4" id="KW-1185">Reference proteome</keyword>
<feature type="domain" description="HTH psq-type" evidence="2">
    <location>
        <begin position="1"/>
        <end position="35"/>
    </location>
</feature>
<evidence type="ECO:0000313" key="4">
    <source>
        <dbReference type="Proteomes" id="UP000186922"/>
    </source>
</evidence>
<reference evidence="3 4" key="1">
    <citation type="journal article" date="2016" name="Nat. Commun.">
        <title>Extremotolerant tardigrade genome and improved radiotolerance of human cultured cells by tardigrade-unique protein.</title>
        <authorList>
            <person name="Hashimoto T."/>
            <person name="Horikawa D.D."/>
            <person name="Saito Y."/>
            <person name="Kuwahara H."/>
            <person name="Kozuka-Hata H."/>
            <person name="Shin-I T."/>
            <person name="Minakuchi Y."/>
            <person name="Ohishi K."/>
            <person name="Motoyama A."/>
            <person name="Aizu T."/>
            <person name="Enomoto A."/>
            <person name="Kondo K."/>
            <person name="Tanaka S."/>
            <person name="Hara Y."/>
            <person name="Koshikawa S."/>
            <person name="Sagara H."/>
            <person name="Miura T."/>
            <person name="Yokobori S."/>
            <person name="Miyagawa K."/>
            <person name="Suzuki Y."/>
            <person name="Kubo T."/>
            <person name="Oyama M."/>
            <person name="Kohara Y."/>
            <person name="Fujiyama A."/>
            <person name="Arakawa K."/>
            <person name="Katayama T."/>
            <person name="Toyoda A."/>
            <person name="Kunieda T."/>
        </authorList>
    </citation>
    <scope>NUCLEOTIDE SEQUENCE [LARGE SCALE GENOMIC DNA]</scope>
    <source>
        <strain evidence="3 4">YOKOZUNA-1</strain>
    </source>
</reference>
<dbReference type="InterPro" id="IPR007889">
    <property type="entry name" value="HTH_Psq"/>
</dbReference>
<dbReference type="GO" id="GO:0005634">
    <property type="term" value="C:nucleus"/>
    <property type="evidence" value="ECO:0007669"/>
    <property type="project" value="UniProtKB-SubCell"/>
</dbReference>
<name>A0A1D1UZM2_RAMVA</name>
<dbReference type="OrthoDB" id="6766223at2759"/>
<evidence type="ECO:0000313" key="3">
    <source>
        <dbReference type="EMBL" id="GAU91618.1"/>
    </source>
</evidence>
<accession>A0A1D1UZM2</accession>
<gene>
    <name evidence="3" type="primary">RvY_03841-1</name>
    <name evidence="3" type="synonym">RvY_03841.1</name>
    <name evidence="3" type="ORF">RvY_03841</name>
</gene>
<dbReference type="AlphaFoldDB" id="A0A1D1UZM2"/>
<organism evidence="3 4">
    <name type="scientific">Ramazzottius varieornatus</name>
    <name type="common">Water bear</name>
    <name type="synonym">Tardigrade</name>
    <dbReference type="NCBI Taxonomy" id="947166"/>
    <lineage>
        <taxon>Eukaryota</taxon>
        <taxon>Metazoa</taxon>
        <taxon>Ecdysozoa</taxon>
        <taxon>Tardigrada</taxon>
        <taxon>Eutardigrada</taxon>
        <taxon>Parachela</taxon>
        <taxon>Hypsibioidea</taxon>
        <taxon>Ramazzottiidae</taxon>
        <taxon>Ramazzottius</taxon>
    </lineage>
</organism>
<sequence length="97" mass="10398">MEAALAAVSDGMSTRMAAEKYNIPQKTQYNKVKGEHSKKVGRPNTLTPEEEKEICEILVRCSTIGVPLDKRTLVEIVKAIALAKGKNGVAGSHPHGG</sequence>